<dbReference type="EMBL" id="CAEZSG010000104">
    <property type="protein sequence ID" value="CAB4540528.1"/>
    <property type="molecule type" value="Genomic_DNA"/>
</dbReference>
<name>A0A6J6BQR6_9ZZZZ</name>
<protein>
    <submittedName>
        <fullName evidence="1">Unannotated protein</fullName>
    </submittedName>
</protein>
<proteinExistence type="predicted"/>
<sequence>MVPMCRLTDAMVRSTFVTAWRFAVSPTSTSPSFVNATIDGVVRKPSALAMTVGSPPSRTATTELVVPRSIPTARAIVSFLPAVAGDVSV</sequence>
<organism evidence="1">
    <name type="scientific">freshwater metagenome</name>
    <dbReference type="NCBI Taxonomy" id="449393"/>
    <lineage>
        <taxon>unclassified sequences</taxon>
        <taxon>metagenomes</taxon>
        <taxon>ecological metagenomes</taxon>
    </lineage>
</organism>
<evidence type="ECO:0000313" key="1">
    <source>
        <dbReference type="EMBL" id="CAB4540528.1"/>
    </source>
</evidence>
<reference evidence="1" key="1">
    <citation type="submission" date="2020-05" db="EMBL/GenBank/DDBJ databases">
        <authorList>
            <person name="Chiriac C."/>
            <person name="Salcher M."/>
            <person name="Ghai R."/>
            <person name="Kavagutti S V."/>
        </authorList>
    </citation>
    <scope>NUCLEOTIDE SEQUENCE</scope>
</reference>
<accession>A0A6J6BQR6</accession>
<dbReference type="AlphaFoldDB" id="A0A6J6BQR6"/>
<gene>
    <name evidence="1" type="ORF">UFOPK1413_00712</name>
</gene>